<proteinExistence type="predicted"/>
<evidence type="ECO:0000313" key="2">
    <source>
        <dbReference type="EMBL" id="SGY86306.1"/>
    </source>
</evidence>
<gene>
    <name evidence="2" type="ORF">NVI5450_0602</name>
</gene>
<reference evidence="2 3" key="1">
    <citation type="submission" date="2016-11" db="EMBL/GenBank/DDBJ databases">
        <authorList>
            <person name="Jaros S."/>
            <person name="Januszkiewicz K."/>
            <person name="Wedrychowicz H."/>
        </authorList>
    </citation>
    <scope>NUCLEOTIDE SEQUENCE [LARGE SCALE GENOMIC DNA]</scope>
    <source>
        <strain evidence="2">NVI 5450</strain>
    </source>
</reference>
<dbReference type="Proteomes" id="UP000183794">
    <property type="component" value="Unassembled WGS sequence"/>
</dbReference>
<organism evidence="2 3">
    <name type="scientific">Moritella viscosa</name>
    <dbReference type="NCBI Taxonomy" id="80854"/>
    <lineage>
        <taxon>Bacteria</taxon>
        <taxon>Pseudomonadati</taxon>
        <taxon>Pseudomonadota</taxon>
        <taxon>Gammaproteobacteria</taxon>
        <taxon>Alteromonadales</taxon>
        <taxon>Moritellaceae</taxon>
        <taxon>Moritella</taxon>
    </lineage>
</organism>
<evidence type="ECO:0000313" key="3">
    <source>
        <dbReference type="Proteomes" id="UP000183794"/>
    </source>
</evidence>
<dbReference type="InterPro" id="IPR037523">
    <property type="entry name" value="VOC_core"/>
</dbReference>
<feature type="domain" description="VOC" evidence="1">
    <location>
        <begin position="1"/>
        <end position="52"/>
    </location>
</feature>
<accession>A0A1L0AGM6</accession>
<protein>
    <recommendedName>
        <fullName evidence="1">VOC domain-containing protein</fullName>
    </recommendedName>
</protein>
<sequence>MSVADIDSVHQKLTNLNLQPSKVKCLQWEDRLLAKFFFISDPDGYKIEFIERKGRYV</sequence>
<dbReference type="EMBL" id="FPLD01000021">
    <property type="protein sequence ID" value="SGY86306.1"/>
    <property type="molecule type" value="Genomic_DNA"/>
</dbReference>
<dbReference type="PROSITE" id="PS51819">
    <property type="entry name" value="VOC"/>
    <property type="match status" value="1"/>
</dbReference>
<dbReference type="Gene3D" id="3.10.180.10">
    <property type="entry name" value="2,3-Dihydroxybiphenyl 1,2-Dioxygenase, domain 1"/>
    <property type="match status" value="1"/>
</dbReference>
<dbReference type="AlphaFoldDB" id="A0A1L0AGM6"/>
<evidence type="ECO:0000259" key="1">
    <source>
        <dbReference type="PROSITE" id="PS51819"/>
    </source>
</evidence>
<dbReference type="InterPro" id="IPR029068">
    <property type="entry name" value="Glyas_Bleomycin-R_OHBP_Dase"/>
</dbReference>
<name>A0A1L0AGM6_9GAMM</name>
<dbReference type="SUPFAM" id="SSF54593">
    <property type="entry name" value="Glyoxalase/Bleomycin resistance protein/Dihydroxybiphenyl dioxygenase"/>
    <property type="match status" value="1"/>
</dbReference>